<dbReference type="CDD" id="cd19531">
    <property type="entry name" value="LCL_NRPS-like"/>
    <property type="match status" value="1"/>
</dbReference>
<dbReference type="SUPFAM" id="SSF52777">
    <property type="entry name" value="CoA-dependent acyltransferases"/>
    <property type="match status" value="2"/>
</dbReference>
<dbReference type="RefSeq" id="WP_108952446.1">
    <property type="nucleotide sequence ID" value="NZ_BEVZ01000002.1"/>
</dbReference>
<feature type="domain" description="Condensation" evidence="2">
    <location>
        <begin position="69"/>
        <end position="483"/>
    </location>
</feature>
<dbReference type="InterPro" id="IPR001242">
    <property type="entry name" value="Condensation_dom"/>
</dbReference>
<dbReference type="EMBL" id="JBEZUR010000013">
    <property type="protein sequence ID" value="MEU3554828.1"/>
    <property type="molecule type" value="Genomic_DNA"/>
</dbReference>
<organism evidence="3 4">
    <name type="scientific">Streptomyces fragilis</name>
    <dbReference type="NCBI Taxonomy" id="67301"/>
    <lineage>
        <taxon>Bacteria</taxon>
        <taxon>Bacillati</taxon>
        <taxon>Actinomycetota</taxon>
        <taxon>Actinomycetes</taxon>
        <taxon>Kitasatosporales</taxon>
        <taxon>Streptomycetaceae</taxon>
        <taxon>Streptomyces</taxon>
    </lineage>
</organism>
<feature type="compositionally biased region" description="Polar residues" evidence="1">
    <location>
        <begin position="53"/>
        <end position="64"/>
    </location>
</feature>
<dbReference type="Gene3D" id="3.30.559.30">
    <property type="entry name" value="Nonribosomal peptide synthetase, condensation domain"/>
    <property type="match status" value="1"/>
</dbReference>
<proteinExistence type="predicted"/>
<dbReference type="PANTHER" id="PTHR45527">
    <property type="entry name" value="NONRIBOSOMAL PEPTIDE SYNTHETASE"/>
    <property type="match status" value="1"/>
</dbReference>
<evidence type="ECO:0000259" key="2">
    <source>
        <dbReference type="Pfam" id="PF00668"/>
    </source>
</evidence>
<evidence type="ECO:0000313" key="3">
    <source>
        <dbReference type="EMBL" id="MEU3554828.1"/>
    </source>
</evidence>
<sequence length="488" mass="52943">MTGTRLSQTDFETRRRVEEALLRTRRAVAPGGGRPPAAGPAPGAADSGDRTGSDSTNTSATSTETRFRASVAQEGMWQSLRGGPGSTPPLIAGGLRLSGRLDTAALEEAWNDVVARHDNLRSSLRLEDGQLTQVVASSLRVSVPVLDLPPGGLEQFTREEVDLSFDLSAGPPARLRLLRTAPDEHIAFLMLHHIIADGRALEVLVRDLGACYLARAAGVRPELPPPPLRHGDFAAAHRALVEGPRAAEVTAYWSRRLRGARPAELPTDLPAPAEPTPYGALLDVPVPQEVFRGLTAMARRARTTVYTLGLAAFQVTLARASGQRDICVRAPVSYRDSTEVQDLVADFSNDVVVRTDLSGNPTFTELVATVAEESNRDLMHHDVPAHLLEPHLDEPGLLDRLFHVQFTAENDIAVADRLGELAVERVMPPMPYVARPLSLRLRHDGDGARSLAIYSTDVFSPGRVLRFVEDYHAVLDEMTRHGGHRVLG</sequence>
<comment type="caution">
    <text evidence="3">The sequence shown here is derived from an EMBL/GenBank/DDBJ whole genome shotgun (WGS) entry which is preliminary data.</text>
</comment>
<dbReference type="Gene3D" id="3.30.559.10">
    <property type="entry name" value="Chloramphenicol acetyltransferase-like domain"/>
    <property type="match status" value="1"/>
</dbReference>
<evidence type="ECO:0000256" key="1">
    <source>
        <dbReference type="SAM" id="MobiDB-lite"/>
    </source>
</evidence>
<name>A0ABV2YGI1_9ACTN</name>
<keyword evidence="4" id="KW-1185">Reference proteome</keyword>
<protein>
    <submittedName>
        <fullName evidence="3">Condensation domain-containing protein</fullName>
    </submittedName>
</protein>
<feature type="region of interest" description="Disordered" evidence="1">
    <location>
        <begin position="22"/>
        <end position="67"/>
    </location>
</feature>
<evidence type="ECO:0000313" key="4">
    <source>
        <dbReference type="Proteomes" id="UP001550850"/>
    </source>
</evidence>
<dbReference type="PANTHER" id="PTHR45527:SF1">
    <property type="entry name" value="FATTY ACID SYNTHASE"/>
    <property type="match status" value="1"/>
</dbReference>
<reference evidence="3 4" key="1">
    <citation type="submission" date="2024-06" db="EMBL/GenBank/DDBJ databases">
        <title>The Natural Products Discovery Center: Release of the First 8490 Sequenced Strains for Exploring Actinobacteria Biosynthetic Diversity.</title>
        <authorList>
            <person name="Kalkreuter E."/>
            <person name="Kautsar S.A."/>
            <person name="Yang D."/>
            <person name="Bader C.D."/>
            <person name="Teijaro C.N."/>
            <person name="Fluegel L."/>
            <person name="Davis C.M."/>
            <person name="Simpson J.R."/>
            <person name="Lauterbach L."/>
            <person name="Steele A.D."/>
            <person name="Gui C."/>
            <person name="Meng S."/>
            <person name="Li G."/>
            <person name="Viehrig K."/>
            <person name="Ye F."/>
            <person name="Su P."/>
            <person name="Kiefer A.F."/>
            <person name="Nichols A."/>
            <person name="Cepeda A.J."/>
            <person name="Yan W."/>
            <person name="Fan B."/>
            <person name="Jiang Y."/>
            <person name="Adhikari A."/>
            <person name="Zheng C.-J."/>
            <person name="Schuster L."/>
            <person name="Cowan T.M."/>
            <person name="Smanski M.J."/>
            <person name="Chevrette M.G."/>
            <person name="De Carvalho L.P.S."/>
            <person name="Shen B."/>
        </authorList>
    </citation>
    <scope>NUCLEOTIDE SEQUENCE [LARGE SCALE GENOMIC DNA]</scope>
    <source>
        <strain evidence="3 4">NPDC038104</strain>
    </source>
</reference>
<accession>A0ABV2YGI1</accession>
<dbReference type="Pfam" id="PF00668">
    <property type="entry name" value="Condensation"/>
    <property type="match status" value="1"/>
</dbReference>
<gene>
    <name evidence="3" type="ORF">AB0E65_11505</name>
</gene>
<dbReference type="Proteomes" id="UP001550850">
    <property type="component" value="Unassembled WGS sequence"/>
</dbReference>
<dbReference type="InterPro" id="IPR023213">
    <property type="entry name" value="CAT-like_dom_sf"/>
</dbReference>